<dbReference type="SUPFAM" id="SSF56112">
    <property type="entry name" value="Protein kinase-like (PK-like)"/>
    <property type="match status" value="1"/>
</dbReference>
<keyword evidence="3 6" id="KW-0547">Nucleotide-binding</keyword>
<dbReference type="InterPro" id="IPR008271">
    <property type="entry name" value="Ser/Thr_kinase_AS"/>
</dbReference>
<accession>T1K612</accession>
<dbReference type="PANTHER" id="PTHR24355:SF30">
    <property type="entry name" value="SERINE_THREONINE-PROTEIN KINASE 32B ISOFORM X1"/>
    <property type="match status" value="1"/>
</dbReference>
<sequence>MGLTRSKLWTFNKSNNKKPQLTSNDEVTFDDFQILRAIGKGSFGKVCIIQKRNTKKMYAMKYMSKNLCIQKDAFANVLREIQLLTRLEHPFIVKLWFTFQDEEDIFMVVDLLLGGDLRYHLQQEDCFSEKRVYFYLCEIALALDYLHSKYILHRDIKPDNILLDEEGHVHLTDFNIAIELKDGSEANSMSGTKPYIAPEVFECALDRRTGYSFAADWWSLGVCIYEMISGSRPYDIHSTTSLEKVLDFQRKPWPSLDSATLSAGFSSLLASLLTYQPSKRVASLDELKKCDYCAQTNFDEIFRKSVKPPFIPPRDQLNCDPTFELEEMIIEARPLHKKKKRLSKRQQQSIKKGHLNHQNSSSFSDSGSMMDENSPIKKCLQTIDQQFIIFNREKEMEKQKFLEKEKIWEQELEKVIN</sequence>
<feature type="domain" description="Protein kinase" evidence="9">
    <location>
        <begin position="32"/>
        <end position="302"/>
    </location>
</feature>
<dbReference type="eggNOG" id="KOG0598">
    <property type="taxonomic scope" value="Eukaryota"/>
</dbReference>
<evidence type="ECO:0000313" key="11">
    <source>
        <dbReference type="Proteomes" id="UP000015104"/>
    </source>
</evidence>
<dbReference type="OrthoDB" id="6496737at2759"/>
<evidence type="ECO:0000256" key="6">
    <source>
        <dbReference type="PROSITE-ProRule" id="PRU10141"/>
    </source>
</evidence>
<evidence type="ECO:0000256" key="1">
    <source>
        <dbReference type="ARBA" id="ARBA00022527"/>
    </source>
</evidence>
<reference evidence="10" key="2">
    <citation type="submission" date="2015-06" db="UniProtKB">
        <authorList>
            <consortium name="EnsemblMetazoa"/>
        </authorList>
    </citation>
    <scope>IDENTIFICATION</scope>
</reference>
<dbReference type="EMBL" id="CAEY01001591">
    <property type="status" value="NOT_ANNOTATED_CDS"/>
    <property type="molecule type" value="Genomic_DNA"/>
</dbReference>
<feature type="region of interest" description="Disordered" evidence="8">
    <location>
        <begin position="336"/>
        <end position="372"/>
    </location>
</feature>
<keyword evidence="1 7" id="KW-0723">Serine/threonine-protein kinase</keyword>
<dbReference type="SMART" id="SM00220">
    <property type="entry name" value="S_TKc"/>
    <property type="match status" value="1"/>
</dbReference>
<dbReference type="InterPro" id="IPR011009">
    <property type="entry name" value="Kinase-like_dom_sf"/>
</dbReference>
<dbReference type="OMA" id="HFILLRC"/>
<dbReference type="Pfam" id="PF00069">
    <property type="entry name" value="Pkinase"/>
    <property type="match status" value="1"/>
</dbReference>
<dbReference type="KEGG" id="tut:107360879"/>
<keyword evidence="4" id="KW-0418">Kinase</keyword>
<dbReference type="HOGENOM" id="CLU_000288_63_5_1"/>
<dbReference type="Gene3D" id="1.10.510.10">
    <property type="entry name" value="Transferase(Phosphotransferase) domain 1"/>
    <property type="match status" value="1"/>
</dbReference>
<evidence type="ECO:0000313" key="10">
    <source>
        <dbReference type="EnsemblMetazoa" id="tetur05g08230.1"/>
    </source>
</evidence>
<evidence type="ECO:0000256" key="7">
    <source>
        <dbReference type="RuleBase" id="RU000304"/>
    </source>
</evidence>
<dbReference type="Gene3D" id="3.30.200.20">
    <property type="entry name" value="Phosphorylase Kinase, domain 1"/>
    <property type="match status" value="1"/>
</dbReference>
<dbReference type="InterPro" id="IPR017441">
    <property type="entry name" value="Protein_kinase_ATP_BS"/>
</dbReference>
<dbReference type="GO" id="GO:0009966">
    <property type="term" value="P:regulation of signal transduction"/>
    <property type="evidence" value="ECO:0007669"/>
    <property type="project" value="TreeGrafter"/>
</dbReference>
<evidence type="ECO:0000259" key="9">
    <source>
        <dbReference type="PROSITE" id="PS50011"/>
    </source>
</evidence>
<dbReference type="GO" id="GO:0004703">
    <property type="term" value="F:G protein-coupled receptor kinase activity"/>
    <property type="evidence" value="ECO:0007669"/>
    <property type="project" value="TreeGrafter"/>
</dbReference>
<dbReference type="InterPro" id="IPR000719">
    <property type="entry name" value="Prot_kinase_dom"/>
</dbReference>
<reference evidence="11" key="1">
    <citation type="submission" date="2011-08" db="EMBL/GenBank/DDBJ databases">
        <authorList>
            <person name="Rombauts S."/>
        </authorList>
    </citation>
    <scope>NUCLEOTIDE SEQUENCE</scope>
    <source>
        <strain evidence="11">London</strain>
    </source>
</reference>
<dbReference type="PROSITE" id="PS00108">
    <property type="entry name" value="PROTEIN_KINASE_ST"/>
    <property type="match status" value="1"/>
</dbReference>
<protein>
    <recommendedName>
        <fullName evidence="9">Protein kinase domain-containing protein</fullName>
    </recommendedName>
</protein>
<comment type="similarity">
    <text evidence="7">Belongs to the protein kinase superfamily.</text>
</comment>
<dbReference type="GO" id="GO:0001664">
    <property type="term" value="F:G protein-coupled receptor binding"/>
    <property type="evidence" value="ECO:0007669"/>
    <property type="project" value="TreeGrafter"/>
</dbReference>
<gene>
    <name evidence="10" type="primary">107360879</name>
</gene>
<dbReference type="GO" id="GO:0005524">
    <property type="term" value="F:ATP binding"/>
    <property type="evidence" value="ECO:0007669"/>
    <property type="project" value="UniProtKB-UniRule"/>
</dbReference>
<dbReference type="PROSITE" id="PS00107">
    <property type="entry name" value="PROTEIN_KINASE_ATP"/>
    <property type="match status" value="1"/>
</dbReference>
<keyword evidence="2" id="KW-0808">Transferase</keyword>
<dbReference type="FunFam" id="1.10.510.10:FF:000169">
    <property type="entry name" value="Serine/threonine-protein kinase 32A"/>
    <property type="match status" value="1"/>
</dbReference>
<dbReference type="CDD" id="cd05578">
    <property type="entry name" value="STKc_Yank1"/>
    <property type="match status" value="1"/>
</dbReference>
<dbReference type="PANTHER" id="PTHR24355">
    <property type="entry name" value="G PROTEIN-COUPLED RECEPTOR KINASE/RIBOSOMAL PROTEIN S6 KINASE"/>
    <property type="match status" value="1"/>
</dbReference>
<organism evidence="10 11">
    <name type="scientific">Tetranychus urticae</name>
    <name type="common">Two-spotted spider mite</name>
    <dbReference type="NCBI Taxonomy" id="32264"/>
    <lineage>
        <taxon>Eukaryota</taxon>
        <taxon>Metazoa</taxon>
        <taxon>Ecdysozoa</taxon>
        <taxon>Arthropoda</taxon>
        <taxon>Chelicerata</taxon>
        <taxon>Arachnida</taxon>
        <taxon>Acari</taxon>
        <taxon>Acariformes</taxon>
        <taxon>Trombidiformes</taxon>
        <taxon>Prostigmata</taxon>
        <taxon>Eleutherengona</taxon>
        <taxon>Raphignathae</taxon>
        <taxon>Tetranychoidea</taxon>
        <taxon>Tetranychidae</taxon>
        <taxon>Tetranychus</taxon>
    </lineage>
</organism>
<keyword evidence="5 6" id="KW-0067">ATP-binding</keyword>
<dbReference type="PROSITE" id="PS50011">
    <property type="entry name" value="PROTEIN_KINASE_DOM"/>
    <property type="match status" value="1"/>
</dbReference>
<evidence type="ECO:0000256" key="2">
    <source>
        <dbReference type="ARBA" id="ARBA00022679"/>
    </source>
</evidence>
<evidence type="ECO:0000256" key="3">
    <source>
        <dbReference type="ARBA" id="ARBA00022741"/>
    </source>
</evidence>
<dbReference type="Proteomes" id="UP000015104">
    <property type="component" value="Unassembled WGS sequence"/>
</dbReference>
<name>T1K612_TETUR</name>
<evidence type="ECO:0000256" key="5">
    <source>
        <dbReference type="ARBA" id="ARBA00022840"/>
    </source>
</evidence>
<dbReference type="GO" id="GO:0007186">
    <property type="term" value="P:G protein-coupled receptor signaling pathway"/>
    <property type="evidence" value="ECO:0007669"/>
    <property type="project" value="TreeGrafter"/>
</dbReference>
<proteinExistence type="inferred from homology"/>
<dbReference type="AlphaFoldDB" id="T1K612"/>
<dbReference type="EnsemblMetazoa" id="tetur05g08230.1">
    <property type="protein sequence ID" value="tetur05g08230.1"/>
    <property type="gene ID" value="tetur05g08230"/>
</dbReference>
<evidence type="ECO:0000256" key="4">
    <source>
        <dbReference type="ARBA" id="ARBA00022777"/>
    </source>
</evidence>
<feature type="compositionally biased region" description="Low complexity" evidence="8">
    <location>
        <begin position="360"/>
        <end position="371"/>
    </location>
</feature>
<dbReference type="FunFam" id="3.30.200.20:FF:000347">
    <property type="entry name" value="serine/threonine-protein kinase 32A isoform X2"/>
    <property type="match status" value="1"/>
</dbReference>
<evidence type="ECO:0000256" key="8">
    <source>
        <dbReference type="SAM" id="MobiDB-lite"/>
    </source>
</evidence>
<feature type="binding site" evidence="6">
    <location>
        <position position="61"/>
    </location>
    <ligand>
        <name>ATP</name>
        <dbReference type="ChEBI" id="CHEBI:30616"/>
    </ligand>
</feature>
<keyword evidence="11" id="KW-1185">Reference proteome</keyword>
<dbReference type="STRING" id="32264.T1K612"/>